<comment type="caution">
    <text evidence="1">The sequence shown here is derived from an EMBL/GenBank/DDBJ whole genome shotgun (WGS) entry which is preliminary data.</text>
</comment>
<protein>
    <submittedName>
        <fullName evidence="1">Uncharacterized protein</fullName>
    </submittedName>
</protein>
<sequence>MRDRSSGRLFAGNFLRMKREGVASVPPPLEWKFFQVFKEATGEEVQKVCPSRGFLRGLDVVIEFEQQVTQDGEDGGQVIDDMVEEVDEDGGND</sequence>
<reference evidence="3 4" key="1">
    <citation type="journal article" date="2020" name="Nat. Food">
        <title>A phased Vanilla planifolia genome enables genetic improvement of flavour and production.</title>
        <authorList>
            <person name="Hasing T."/>
            <person name="Tang H."/>
            <person name="Brym M."/>
            <person name="Khazi F."/>
            <person name="Huang T."/>
            <person name="Chambers A.H."/>
        </authorList>
    </citation>
    <scope>NUCLEOTIDE SEQUENCE [LARGE SCALE GENOMIC DNA]</scope>
    <source>
        <tissue evidence="1">Leaf</tissue>
    </source>
</reference>
<evidence type="ECO:0000313" key="2">
    <source>
        <dbReference type="EMBL" id="KAG0451527.1"/>
    </source>
</evidence>
<dbReference type="Proteomes" id="UP000636800">
    <property type="component" value="Unassembled WGS sequence"/>
</dbReference>
<evidence type="ECO:0000313" key="1">
    <source>
        <dbReference type="EMBL" id="KAG0451482.1"/>
    </source>
</evidence>
<dbReference type="EMBL" id="JADCNM010000057">
    <property type="protein sequence ID" value="KAG0451527.1"/>
    <property type="molecule type" value="Genomic_DNA"/>
</dbReference>
<dbReference type="AlphaFoldDB" id="A0A835PJP7"/>
<accession>A0A835PJP7</accession>
<gene>
    <name evidence="2" type="ORF">HPP92_026220</name>
    <name evidence="1" type="ORF">HPP92_026400</name>
</gene>
<proteinExistence type="predicted"/>
<dbReference type="Proteomes" id="UP000639772">
    <property type="component" value="Unassembled WGS sequence"/>
</dbReference>
<organism evidence="1 3">
    <name type="scientific">Vanilla planifolia</name>
    <name type="common">Vanilla</name>
    <dbReference type="NCBI Taxonomy" id="51239"/>
    <lineage>
        <taxon>Eukaryota</taxon>
        <taxon>Viridiplantae</taxon>
        <taxon>Streptophyta</taxon>
        <taxon>Embryophyta</taxon>
        <taxon>Tracheophyta</taxon>
        <taxon>Spermatophyta</taxon>
        <taxon>Magnoliopsida</taxon>
        <taxon>Liliopsida</taxon>
        <taxon>Asparagales</taxon>
        <taxon>Orchidaceae</taxon>
        <taxon>Vanilloideae</taxon>
        <taxon>Vanilleae</taxon>
        <taxon>Vanilla</taxon>
    </lineage>
</organism>
<dbReference type="EMBL" id="JADCNL010000056">
    <property type="protein sequence ID" value="KAG0451482.1"/>
    <property type="molecule type" value="Genomic_DNA"/>
</dbReference>
<keyword evidence="3" id="KW-1185">Reference proteome</keyword>
<evidence type="ECO:0000313" key="3">
    <source>
        <dbReference type="Proteomes" id="UP000636800"/>
    </source>
</evidence>
<name>A0A835PJP7_VANPL</name>
<evidence type="ECO:0000313" key="4">
    <source>
        <dbReference type="Proteomes" id="UP000639772"/>
    </source>
</evidence>